<keyword evidence="3 5" id="KW-0285">Flavoprotein</keyword>
<organism evidence="8 9">
    <name type="scientific">Oikopleura dioica</name>
    <name type="common">Tunicate</name>
    <dbReference type="NCBI Taxonomy" id="34765"/>
    <lineage>
        <taxon>Eukaryota</taxon>
        <taxon>Metazoa</taxon>
        <taxon>Chordata</taxon>
        <taxon>Tunicata</taxon>
        <taxon>Appendicularia</taxon>
        <taxon>Copelata</taxon>
        <taxon>Oikopleuridae</taxon>
        <taxon>Oikopleura</taxon>
    </lineage>
</organism>
<dbReference type="PROSITE" id="PS00623">
    <property type="entry name" value="GMC_OXRED_1"/>
    <property type="match status" value="1"/>
</dbReference>
<dbReference type="Pfam" id="PF05199">
    <property type="entry name" value="GMC_oxred_C"/>
    <property type="match status" value="1"/>
</dbReference>
<comment type="similarity">
    <text evidence="2 5">Belongs to the GMC oxidoreductase family.</text>
</comment>
<evidence type="ECO:0000256" key="2">
    <source>
        <dbReference type="ARBA" id="ARBA00010790"/>
    </source>
</evidence>
<protein>
    <submittedName>
        <fullName evidence="8">Oidioi.mRNA.OKI2018_I69.PAR.g11098.t1.cds</fullName>
    </submittedName>
</protein>
<reference evidence="8 9" key="1">
    <citation type="submission" date="2021-04" db="EMBL/GenBank/DDBJ databases">
        <authorList>
            <person name="Bliznina A."/>
        </authorList>
    </citation>
    <scope>NUCLEOTIDE SEQUENCE [LARGE SCALE GENOMIC DNA]</scope>
</reference>
<feature type="domain" description="Glucose-methanol-choline oxidoreductase N-terminal" evidence="6">
    <location>
        <begin position="105"/>
        <end position="128"/>
    </location>
</feature>
<evidence type="ECO:0000313" key="8">
    <source>
        <dbReference type="EMBL" id="CAG5086058.1"/>
    </source>
</evidence>
<proteinExistence type="inferred from homology"/>
<evidence type="ECO:0000259" key="6">
    <source>
        <dbReference type="PROSITE" id="PS00623"/>
    </source>
</evidence>
<dbReference type="Pfam" id="PF00732">
    <property type="entry name" value="GMC_oxred_N"/>
    <property type="match status" value="1"/>
</dbReference>
<dbReference type="SUPFAM" id="SSF51905">
    <property type="entry name" value="FAD/NAD(P)-binding domain"/>
    <property type="match status" value="1"/>
</dbReference>
<dbReference type="Proteomes" id="UP001158576">
    <property type="component" value="Chromosome PAR"/>
</dbReference>
<dbReference type="InterPro" id="IPR036188">
    <property type="entry name" value="FAD/NAD-bd_sf"/>
</dbReference>
<dbReference type="PANTHER" id="PTHR11552">
    <property type="entry name" value="GLUCOSE-METHANOL-CHOLINE GMC OXIDOREDUCTASE"/>
    <property type="match status" value="1"/>
</dbReference>
<gene>
    <name evidence="8" type="ORF">OKIOD_LOCUS2656</name>
</gene>
<keyword evidence="9" id="KW-1185">Reference proteome</keyword>
<dbReference type="Gene3D" id="3.50.50.60">
    <property type="entry name" value="FAD/NAD(P)-binding domain"/>
    <property type="match status" value="1"/>
</dbReference>
<sequence length="585" mass="65125">MLWLRKARKIAKVKYDFIICGGGSAGCVLANRLSEDGSKNVLLLEAGPSDNIFAKHDSRLGKILSWKIHMPAALQYNLQDEKYNWFYETVPQKHANNRSFYWPRGRVIGGSSSLNAMVYVRGHGKDQDRWAEEIGDEKWNYDHLLPYFKKSQNFYAAEEDDFYKGRSGPLHVADGDFNTPLYEAFIQAGVEAGYAKTEDINGYQQEGFGKLPMTVNKYDGSRANASSCYLDPARKRENLTILSDSLVDKVVFSGTTASGVNISSFKSRNSFGENLFIEASEVILCGGAINSPQMLQLSGIGNAVELEKAEVDPIVDLPGVGENLQDHIEISVSHRTLPGLSLQKYQKSPLMQLIGAEWFLKGTGICATNHFHAGAFIRTKAAEELDHPDIQLHFVPSQYLDHGRGELTEEAFQAHVGTLRAKSTGHIKIRSNNPREHPKIDPKYLSHPEDLPDLVECLKLTREIFAQSAFDEFRKAELVPGKEFKNDKEIEEWIKSFIETVYHPACSCKMGKEEDPMAVVDSECRVFGTQGLRVIDASIMPSIASGNLNAPTIAIAEKAADIILGKDPLVIANSPYFLADTRSQR</sequence>
<dbReference type="PROSITE" id="PS00624">
    <property type="entry name" value="GMC_OXRED_2"/>
    <property type="match status" value="1"/>
</dbReference>
<dbReference type="PIRSF" id="PIRSF000137">
    <property type="entry name" value="Alcohol_oxidase"/>
    <property type="match status" value="1"/>
</dbReference>
<evidence type="ECO:0000256" key="3">
    <source>
        <dbReference type="ARBA" id="ARBA00022630"/>
    </source>
</evidence>
<evidence type="ECO:0000313" key="9">
    <source>
        <dbReference type="Proteomes" id="UP001158576"/>
    </source>
</evidence>
<dbReference type="NCBIfam" id="NF002550">
    <property type="entry name" value="PRK02106.1"/>
    <property type="match status" value="1"/>
</dbReference>
<keyword evidence="4 5" id="KW-0274">FAD</keyword>
<dbReference type="EMBL" id="OU015568">
    <property type="protein sequence ID" value="CAG5086058.1"/>
    <property type="molecule type" value="Genomic_DNA"/>
</dbReference>
<dbReference type="InterPro" id="IPR000172">
    <property type="entry name" value="GMC_OxRdtase_N"/>
</dbReference>
<feature type="domain" description="Glucose-methanol-choline oxidoreductase N-terminal" evidence="7">
    <location>
        <begin position="287"/>
        <end position="301"/>
    </location>
</feature>
<dbReference type="InterPro" id="IPR007867">
    <property type="entry name" value="GMC_OxRtase_C"/>
</dbReference>
<name>A0ABN7S0S0_OIKDI</name>
<comment type="cofactor">
    <cofactor evidence="1">
        <name>FAD</name>
        <dbReference type="ChEBI" id="CHEBI:57692"/>
    </cofactor>
</comment>
<evidence type="ECO:0000256" key="5">
    <source>
        <dbReference type="RuleBase" id="RU003968"/>
    </source>
</evidence>
<dbReference type="PROSITE" id="PS51257">
    <property type="entry name" value="PROKAR_LIPOPROTEIN"/>
    <property type="match status" value="1"/>
</dbReference>
<evidence type="ECO:0000259" key="7">
    <source>
        <dbReference type="PROSITE" id="PS00624"/>
    </source>
</evidence>
<dbReference type="InterPro" id="IPR012132">
    <property type="entry name" value="GMC_OxRdtase"/>
</dbReference>
<dbReference type="Gene3D" id="3.30.560.10">
    <property type="entry name" value="Glucose Oxidase, domain 3"/>
    <property type="match status" value="1"/>
</dbReference>
<dbReference type="SUPFAM" id="SSF54373">
    <property type="entry name" value="FAD-linked reductases, C-terminal domain"/>
    <property type="match status" value="1"/>
</dbReference>
<evidence type="ECO:0000256" key="1">
    <source>
        <dbReference type="ARBA" id="ARBA00001974"/>
    </source>
</evidence>
<accession>A0ABN7S0S0</accession>
<evidence type="ECO:0000256" key="4">
    <source>
        <dbReference type="ARBA" id="ARBA00022827"/>
    </source>
</evidence>
<dbReference type="PANTHER" id="PTHR11552:SF147">
    <property type="entry name" value="CHOLINE DEHYDROGENASE, MITOCHONDRIAL"/>
    <property type="match status" value="1"/>
</dbReference>